<evidence type="ECO:0000256" key="6">
    <source>
        <dbReference type="ARBA" id="ARBA00023160"/>
    </source>
</evidence>
<evidence type="ECO:0000256" key="1">
    <source>
        <dbReference type="ARBA" id="ARBA00005194"/>
    </source>
</evidence>
<accession>A0A926EI95</accession>
<keyword evidence="6 8" id="KW-0275">Fatty acid biosynthesis</keyword>
<dbReference type="GO" id="GO:0009317">
    <property type="term" value="C:acetyl-CoA carboxylase complex"/>
    <property type="evidence" value="ECO:0007669"/>
    <property type="project" value="InterPro"/>
</dbReference>
<dbReference type="AlphaFoldDB" id="A0A926EI95"/>
<evidence type="ECO:0000256" key="3">
    <source>
        <dbReference type="ARBA" id="ARBA00022516"/>
    </source>
</evidence>
<keyword evidence="4 8" id="KW-0276">Fatty acid metabolism</keyword>
<dbReference type="PRINTS" id="PR01071">
    <property type="entry name" value="ACOABIOTINCC"/>
</dbReference>
<keyword evidence="7 8" id="KW-0092">Biotin</keyword>
<evidence type="ECO:0000256" key="8">
    <source>
        <dbReference type="RuleBase" id="RU364072"/>
    </source>
</evidence>
<dbReference type="RefSeq" id="WP_177672047.1">
    <property type="nucleotide sequence ID" value="NZ_JACRSY010000016.1"/>
</dbReference>
<evidence type="ECO:0000256" key="7">
    <source>
        <dbReference type="ARBA" id="ARBA00023267"/>
    </source>
</evidence>
<dbReference type="Gene3D" id="2.40.50.100">
    <property type="match status" value="1"/>
</dbReference>
<dbReference type="InterPro" id="IPR001882">
    <property type="entry name" value="Biotin_BS"/>
</dbReference>
<dbReference type="CDD" id="cd06850">
    <property type="entry name" value="biotinyl_domain"/>
    <property type="match status" value="1"/>
</dbReference>
<dbReference type="NCBIfam" id="TIGR00531">
    <property type="entry name" value="BCCP"/>
    <property type="match status" value="1"/>
</dbReference>
<keyword evidence="11" id="KW-1185">Reference proteome</keyword>
<comment type="function">
    <text evidence="8">This protein is a component of the acetyl coenzyme A carboxylase complex; first, biotin carboxylase catalyzes the carboxylation of the carrier protein and then the transcarboxylase transfers the carboxyl group to form malonyl-CoA.</text>
</comment>
<dbReference type="InterPro" id="IPR000089">
    <property type="entry name" value="Biotin_lipoyl"/>
</dbReference>
<dbReference type="PANTHER" id="PTHR45266">
    <property type="entry name" value="OXALOACETATE DECARBOXYLASE ALPHA CHAIN"/>
    <property type="match status" value="1"/>
</dbReference>
<dbReference type="SUPFAM" id="SSF51230">
    <property type="entry name" value="Single hybrid motif"/>
    <property type="match status" value="1"/>
</dbReference>
<evidence type="ECO:0000259" key="9">
    <source>
        <dbReference type="PROSITE" id="PS50968"/>
    </source>
</evidence>
<gene>
    <name evidence="10" type="primary">accB</name>
    <name evidence="10" type="ORF">H8718_11155</name>
</gene>
<comment type="pathway">
    <text evidence="1 8">Lipid metabolism; fatty acid biosynthesis.</text>
</comment>
<name>A0A926EI95_9FIRM</name>
<comment type="caution">
    <text evidence="10">The sequence shown here is derived from an EMBL/GenBank/DDBJ whole genome shotgun (WGS) entry which is preliminary data.</text>
</comment>
<evidence type="ECO:0000256" key="5">
    <source>
        <dbReference type="ARBA" id="ARBA00023098"/>
    </source>
</evidence>
<feature type="domain" description="Lipoyl-binding" evidence="9">
    <location>
        <begin position="71"/>
        <end position="147"/>
    </location>
</feature>
<evidence type="ECO:0000313" key="10">
    <source>
        <dbReference type="EMBL" id="MBC8580079.1"/>
    </source>
</evidence>
<dbReference type="GO" id="GO:0003989">
    <property type="term" value="F:acetyl-CoA carboxylase activity"/>
    <property type="evidence" value="ECO:0007669"/>
    <property type="project" value="InterPro"/>
</dbReference>
<dbReference type="InterPro" id="IPR011053">
    <property type="entry name" value="Single_hybrid_motif"/>
</dbReference>
<dbReference type="InterPro" id="IPR050709">
    <property type="entry name" value="Biotin_Carboxyl_Carrier/Decarb"/>
</dbReference>
<keyword evidence="5 8" id="KW-0443">Lipid metabolism</keyword>
<dbReference type="FunFam" id="2.40.50.100:FF:000003">
    <property type="entry name" value="Acetyl-CoA carboxylase biotin carboxyl carrier protein"/>
    <property type="match status" value="1"/>
</dbReference>
<evidence type="ECO:0000256" key="2">
    <source>
        <dbReference type="ARBA" id="ARBA00017562"/>
    </source>
</evidence>
<dbReference type="Proteomes" id="UP000655830">
    <property type="component" value="Unassembled WGS sequence"/>
</dbReference>
<organism evidence="10 11">
    <name type="scientific">Zhenhengia yiwuensis</name>
    <dbReference type="NCBI Taxonomy" id="2763666"/>
    <lineage>
        <taxon>Bacteria</taxon>
        <taxon>Bacillati</taxon>
        <taxon>Bacillota</taxon>
        <taxon>Clostridia</taxon>
        <taxon>Lachnospirales</taxon>
        <taxon>Lachnospiraceae</taxon>
        <taxon>Zhenhengia</taxon>
    </lineage>
</organism>
<reference evidence="10" key="1">
    <citation type="submission" date="2020-08" db="EMBL/GenBank/DDBJ databases">
        <title>Genome public.</title>
        <authorList>
            <person name="Liu C."/>
            <person name="Sun Q."/>
        </authorList>
    </citation>
    <scope>NUCLEOTIDE SEQUENCE</scope>
    <source>
        <strain evidence="10">NSJ-12</strain>
    </source>
</reference>
<evidence type="ECO:0000256" key="4">
    <source>
        <dbReference type="ARBA" id="ARBA00022832"/>
    </source>
</evidence>
<dbReference type="PROSITE" id="PS50968">
    <property type="entry name" value="BIOTINYL_LIPOYL"/>
    <property type="match status" value="1"/>
</dbReference>
<evidence type="ECO:0000313" key="11">
    <source>
        <dbReference type="Proteomes" id="UP000655830"/>
    </source>
</evidence>
<sequence>MDIKLVKELMNEFKDSDLTKVKLKNDEFEIEIERTAQVVPMATPSVAPTTQQVATTQINIETPAEVKSEDGYEVKAPMVGTFYSSSAPDKPEFVTVGSKVKKGDTICIIEAMKLMNEVEADRDGEIVEILVENEEMVEFDQPLFIIR</sequence>
<dbReference type="PANTHER" id="PTHR45266:SF3">
    <property type="entry name" value="OXALOACETATE DECARBOXYLASE ALPHA CHAIN"/>
    <property type="match status" value="1"/>
</dbReference>
<dbReference type="GO" id="GO:0006633">
    <property type="term" value="P:fatty acid biosynthetic process"/>
    <property type="evidence" value="ECO:0007669"/>
    <property type="project" value="UniProtKB-KW"/>
</dbReference>
<dbReference type="InterPro" id="IPR001249">
    <property type="entry name" value="AcCoA_biotinCC"/>
</dbReference>
<protein>
    <recommendedName>
        <fullName evidence="2 8">Biotin carboxyl carrier protein of acetyl-CoA carboxylase</fullName>
    </recommendedName>
</protein>
<dbReference type="Pfam" id="PF00364">
    <property type="entry name" value="Biotin_lipoyl"/>
    <property type="match status" value="1"/>
</dbReference>
<proteinExistence type="predicted"/>
<dbReference type="EMBL" id="JACRSY010000016">
    <property type="protein sequence ID" value="MBC8580079.1"/>
    <property type="molecule type" value="Genomic_DNA"/>
</dbReference>
<keyword evidence="3 8" id="KW-0444">Lipid biosynthesis</keyword>
<dbReference type="PROSITE" id="PS00188">
    <property type="entry name" value="BIOTIN"/>
    <property type="match status" value="1"/>
</dbReference>